<feature type="compositionally biased region" description="Polar residues" evidence="8">
    <location>
        <begin position="596"/>
        <end position="611"/>
    </location>
</feature>
<feature type="compositionally biased region" description="Low complexity" evidence="8">
    <location>
        <begin position="990"/>
        <end position="1009"/>
    </location>
</feature>
<feature type="region of interest" description="Disordered" evidence="8">
    <location>
        <begin position="1248"/>
        <end position="1293"/>
    </location>
</feature>
<dbReference type="Proteomes" id="UP000789570">
    <property type="component" value="Unassembled WGS sequence"/>
</dbReference>
<evidence type="ECO:0000256" key="4">
    <source>
        <dbReference type="ARBA" id="ARBA00012388"/>
    </source>
</evidence>
<dbReference type="InterPro" id="IPR002058">
    <property type="entry name" value="PAP_assoc"/>
</dbReference>
<dbReference type="Gene3D" id="3.30.460.10">
    <property type="entry name" value="Beta Polymerase, domain 2"/>
    <property type="match status" value="1"/>
</dbReference>
<feature type="region of interest" description="Disordered" evidence="8">
    <location>
        <begin position="538"/>
        <end position="622"/>
    </location>
</feature>
<feature type="compositionally biased region" description="Basic and acidic residues" evidence="8">
    <location>
        <begin position="546"/>
        <end position="558"/>
    </location>
</feature>
<dbReference type="GO" id="GO:0046872">
    <property type="term" value="F:metal ion binding"/>
    <property type="evidence" value="ECO:0007669"/>
    <property type="project" value="UniProtKB-KW"/>
</dbReference>
<keyword evidence="5" id="KW-0808">Transferase</keyword>
<evidence type="ECO:0000256" key="5">
    <source>
        <dbReference type="ARBA" id="ARBA00022679"/>
    </source>
</evidence>
<feature type="compositionally biased region" description="Polar residues" evidence="8">
    <location>
        <begin position="838"/>
        <end position="848"/>
    </location>
</feature>
<feature type="region of interest" description="Disordered" evidence="8">
    <location>
        <begin position="638"/>
        <end position="1029"/>
    </location>
</feature>
<dbReference type="Pfam" id="PF22600">
    <property type="entry name" value="MTPAP-like_central"/>
    <property type="match status" value="1"/>
</dbReference>
<dbReference type="CDD" id="cd05402">
    <property type="entry name" value="NT_PAP_TUTase"/>
    <property type="match status" value="1"/>
</dbReference>
<evidence type="ECO:0000256" key="6">
    <source>
        <dbReference type="ARBA" id="ARBA00022723"/>
    </source>
</evidence>
<dbReference type="Gene3D" id="1.10.1410.10">
    <property type="match status" value="1"/>
</dbReference>
<feature type="compositionally biased region" description="Basic and acidic residues" evidence="8">
    <location>
        <begin position="911"/>
        <end position="924"/>
    </location>
</feature>
<feature type="domain" description="PAP-associated" evidence="9">
    <location>
        <begin position="297"/>
        <end position="353"/>
    </location>
</feature>
<feature type="compositionally biased region" description="Low complexity" evidence="8">
    <location>
        <begin position="791"/>
        <end position="802"/>
    </location>
</feature>
<dbReference type="PANTHER" id="PTHR12271">
    <property type="entry name" value="POLY A POLYMERASE CID PAP -RELATED"/>
    <property type="match status" value="1"/>
</dbReference>
<feature type="compositionally biased region" description="Low complexity" evidence="8">
    <location>
        <begin position="729"/>
        <end position="743"/>
    </location>
</feature>
<keyword evidence="6" id="KW-0479">Metal-binding</keyword>
<dbReference type="SUPFAM" id="SSF81301">
    <property type="entry name" value="Nucleotidyltransferase"/>
    <property type="match status" value="1"/>
</dbReference>
<feature type="domain" description="Poly(A) RNA polymerase mitochondrial-like central palm" evidence="10">
    <location>
        <begin position="70"/>
        <end position="205"/>
    </location>
</feature>
<feature type="compositionally biased region" description="Low complexity" evidence="8">
    <location>
        <begin position="850"/>
        <end position="874"/>
    </location>
</feature>
<comment type="cofactor">
    <cofactor evidence="2">
        <name>Mg(2+)</name>
        <dbReference type="ChEBI" id="CHEBI:18420"/>
    </cofactor>
</comment>
<feature type="compositionally biased region" description="Low complexity" evidence="8">
    <location>
        <begin position="928"/>
        <end position="977"/>
    </location>
</feature>
<dbReference type="GO" id="GO:0010605">
    <property type="term" value="P:negative regulation of macromolecule metabolic process"/>
    <property type="evidence" value="ECO:0007669"/>
    <property type="project" value="UniProtKB-ARBA"/>
</dbReference>
<feature type="compositionally biased region" description="Basic residues" evidence="8">
    <location>
        <begin position="1272"/>
        <end position="1284"/>
    </location>
</feature>
<comment type="caution">
    <text evidence="11">The sequence shown here is derived from an EMBL/GenBank/DDBJ whole genome shotgun (WGS) entry which is preliminary data.</text>
</comment>
<evidence type="ECO:0000256" key="7">
    <source>
        <dbReference type="ARBA" id="ARBA00022842"/>
    </source>
</evidence>
<dbReference type="EMBL" id="CAJVPQ010000598">
    <property type="protein sequence ID" value="CAG8495351.1"/>
    <property type="molecule type" value="Genomic_DNA"/>
</dbReference>
<evidence type="ECO:0000256" key="8">
    <source>
        <dbReference type="SAM" id="MobiDB-lite"/>
    </source>
</evidence>
<proteinExistence type="inferred from homology"/>
<feature type="compositionally biased region" description="Polar residues" evidence="8">
    <location>
        <begin position="1010"/>
        <end position="1024"/>
    </location>
</feature>
<dbReference type="Pfam" id="PF03828">
    <property type="entry name" value="PAP_assoc"/>
    <property type="match status" value="1"/>
</dbReference>
<feature type="compositionally biased region" description="Polar residues" evidence="8">
    <location>
        <begin position="875"/>
        <end position="910"/>
    </location>
</feature>
<evidence type="ECO:0000256" key="1">
    <source>
        <dbReference type="ARBA" id="ARBA00001936"/>
    </source>
</evidence>
<evidence type="ECO:0000256" key="2">
    <source>
        <dbReference type="ARBA" id="ARBA00001946"/>
    </source>
</evidence>
<dbReference type="GO" id="GO:1990817">
    <property type="term" value="F:poly(A) RNA polymerase activity"/>
    <property type="evidence" value="ECO:0007669"/>
    <property type="project" value="UniProtKB-EC"/>
</dbReference>
<accession>A0A9N8ZF35</accession>
<evidence type="ECO:0000256" key="3">
    <source>
        <dbReference type="ARBA" id="ARBA00008593"/>
    </source>
</evidence>
<keyword evidence="7" id="KW-0460">Magnesium</keyword>
<feature type="compositionally biased region" description="Polar residues" evidence="8">
    <location>
        <begin position="661"/>
        <end position="699"/>
    </location>
</feature>
<gene>
    <name evidence="11" type="ORF">FCALED_LOCUS3427</name>
</gene>
<dbReference type="InterPro" id="IPR043519">
    <property type="entry name" value="NT_sf"/>
</dbReference>
<dbReference type="PANTHER" id="PTHR12271:SF113">
    <property type="entry name" value="POLY(A) RNA POLYMERASE CID11"/>
    <property type="match status" value="1"/>
</dbReference>
<feature type="compositionally biased region" description="Polar residues" evidence="8">
    <location>
        <begin position="564"/>
        <end position="585"/>
    </location>
</feature>
<feature type="compositionally biased region" description="Low complexity" evidence="8">
    <location>
        <begin position="1192"/>
        <end position="1205"/>
    </location>
</feature>
<sequence length="1293" mass="147575">MVHYNYYNYPRNLRFYHPSDKVGLVGKSADENEKSSGGSCLSQTFHKSKLKKLQEHLAMLAVRAYVNGRFVSLLPTNDSDYKRIDFADKIEKLLNDEWPGHDIKVHMFGSSMNLLGTTQSDVDLCVTTQWNGLKSVQNLSKCLKNRERHGNITMRAQGQSADSEVMGSKPVKIITDFDIDQELACDININNTLALHNTRLIRNYVTIDSRVRPLAMVVKHWARKRVLNDAAKGGTISTYTWTCIVLNFLQMRNPPILPVLHNIPHDDVEPIIVNGEDASFYENVMTLEGFGSKNKESVGGLLFGFFRRMAYEFDYEKHVISLRHGKYLTKTEKGWDTCKGWKMLCVEEPFNTTRNLGNSADDISVEGLKGEFRRAYKILYDSANLNALCEQYISTHQYNNNYYNYRSNKSNYVWKPNNRKPGYPHYKYHQNGHQNGHQGVRTNHDCDTIDNFHDMNGKSSYPQDARYVEGDESNAPNTPRFVQADDVPSSRKDVFCPTINGEEFTQTSETMHVDTRRVNGYYENTDVDKFNAYQNRKKVVSEDDIPPNRRERTVFPEKIDDESSFASPTTTHDNSQFRYNVTSTDPKNDEQFSYKGPSTRQYKSDNFNRQGSMKKKNDKRYSHTRSFNVDHNFSRISVHDSVPSHSVHKSNQDIESEESSNHFSPNYNANTTPNTFYKHNNQKADNNSYQKHSRTQCSSPLRYHNSPRSDRRSSFSQNSDSPYNSDVKYNNNNGYSNYSRRSNTPSDSDQKPYLHNSNNSYDSDKRNFYTKNFKPKQIEESSPSPVISLVDDSSSNSNFDNNVRLNPVQVSSPKPFHKHQGLNNNNYKNGRNNHKHMQYNSKSSQKSAENFEFNNNPFPPNYSTSPTRNNSNNNGLQGSTRFNDSVYSGANNGNGFLSPQNSVSQQQPFQNHHEQSNDGPDYQRRMSHQSSSDGSNSQTSGNTSNTSYSNSSNYSKNYHQKSNNNNQDNYYQQQNQNKPVYNNSKKKQKNNQQVDNRNTNNDNNWVYRNSMNGNNCYSNSGNRSNGRDPVLINYELTSVTDPNSHMYQGYQDQGYQGMSNVSNDNNYYTCDNSVTSDVIGYRALNGFSDILKGCNNNNNSNSICGKDSNFSKTSNVNYINGPKLVNGGSQSTIRNVNGGNLNNNCSRSPIVINNYHNSYGNCQQVPKPVEINNNFNAQAKHGNINYSIPPKNGGNINNGITQRTNQNKKGRYSNAVKADKKEDGSNQQQQSLQVQSLPQERQIYNNSQLHQHHHQQEGSPRQKNGQNNNVKKGNKAGSKKHGHKQSFECQPQQ</sequence>
<evidence type="ECO:0000259" key="10">
    <source>
        <dbReference type="Pfam" id="PF22600"/>
    </source>
</evidence>
<evidence type="ECO:0000313" key="12">
    <source>
        <dbReference type="Proteomes" id="UP000789570"/>
    </source>
</evidence>
<dbReference type="InterPro" id="IPR054708">
    <property type="entry name" value="MTPAP-like_central"/>
</dbReference>
<dbReference type="GO" id="GO:0031123">
    <property type="term" value="P:RNA 3'-end processing"/>
    <property type="evidence" value="ECO:0007669"/>
    <property type="project" value="TreeGrafter"/>
</dbReference>
<comment type="cofactor">
    <cofactor evidence="1">
        <name>Mn(2+)</name>
        <dbReference type="ChEBI" id="CHEBI:29035"/>
    </cofactor>
</comment>
<dbReference type="SUPFAM" id="SSF81631">
    <property type="entry name" value="PAP/OAS1 substrate-binding domain"/>
    <property type="match status" value="1"/>
</dbReference>
<evidence type="ECO:0000313" key="11">
    <source>
        <dbReference type="EMBL" id="CAG8495351.1"/>
    </source>
</evidence>
<dbReference type="OrthoDB" id="2274644at2759"/>
<keyword evidence="12" id="KW-1185">Reference proteome</keyword>
<organism evidence="11 12">
    <name type="scientific">Funneliformis caledonium</name>
    <dbReference type="NCBI Taxonomy" id="1117310"/>
    <lineage>
        <taxon>Eukaryota</taxon>
        <taxon>Fungi</taxon>
        <taxon>Fungi incertae sedis</taxon>
        <taxon>Mucoromycota</taxon>
        <taxon>Glomeromycotina</taxon>
        <taxon>Glomeromycetes</taxon>
        <taxon>Glomerales</taxon>
        <taxon>Glomeraceae</taxon>
        <taxon>Funneliformis</taxon>
    </lineage>
</organism>
<feature type="region of interest" description="Disordered" evidence="8">
    <location>
        <begin position="1182"/>
        <end position="1236"/>
    </location>
</feature>
<name>A0A9N8ZF35_9GLOM</name>
<dbReference type="EC" id="2.7.7.19" evidence="4"/>
<comment type="similarity">
    <text evidence="3">Belongs to the DNA polymerase type-B-like family.</text>
</comment>
<evidence type="ECO:0000259" key="9">
    <source>
        <dbReference type="Pfam" id="PF03828"/>
    </source>
</evidence>
<feature type="compositionally biased region" description="Low complexity" evidence="8">
    <location>
        <begin position="1227"/>
        <end position="1236"/>
    </location>
</feature>
<protein>
    <recommendedName>
        <fullName evidence="4">polynucleotide adenylyltransferase</fullName>
        <ecNumber evidence="4">2.7.7.19</ecNumber>
    </recommendedName>
</protein>
<reference evidence="11" key="1">
    <citation type="submission" date="2021-06" db="EMBL/GenBank/DDBJ databases">
        <authorList>
            <person name="Kallberg Y."/>
            <person name="Tangrot J."/>
            <person name="Rosling A."/>
        </authorList>
    </citation>
    <scope>NUCLEOTIDE SEQUENCE</scope>
    <source>
        <strain evidence="11">UK204</strain>
    </source>
</reference>
<feature type="compositionally biased region" description="Polar residues" evidence="8">
    <location>
        <begin position="714"/>
        <end position="728"/>
    </location>
</feature>